<reference evidence="3" key="1">
    <citation type="submission" date="2021-06" db="EMBL/GenBank/DDBJ databases">
        <authorList>
            <person name="Kallberg Y."/>
            <person name="Tangrot J."/>
            <person name="Rosling A."/>
        </authorList>
    </citation>
    <scope>NUCLEOTIDE SEQUENCE</scope>
    <source>
        <strain evidence="3">FL130A</strain>
    </source>
</reference>
<dbReference type="OrthoDB" id="2430355at2759"/>
<evidence type="ECO:0000313" key="3">
    <source>
        <dbReference type="EMBL" id="CAG8471182.1"/>
    </source>
</evidence>
<evidence type="ECO:0000256" key="1">
    <source>
        <dbReference type="SAM" id="Coils"/>
    </source>
</evidence>
<gene>
    <name evidence="3" type="ORF">ALEPTO_LOCUS2019</name>
</gene>
<feature type="region of interest" description="Disordered" evidence="2">
    <location>
        <begin position="24"/>
        <end position="59"/>
    </location>
</feature>
<dbReference type="Proteomes" id="UP000789508">
    <property type="component" value="Unassembled WGS sequence"/>
</dbReference>
<sequence length="307" mass="34570">MFRQQQSIGVGVNNAAIGGDSLYNQHQQQQRQQSVVIGGDDPNQNMHNQQQQQQQPASLNNSLQEINIPPTELLNQPNLTEMTEMKNSVNNNSTNHNANNIHNANSIYINNNARNILSENGQPNTISDTNPFRSVVPPPPDNIICHEHCGLEFISAKGSSGFGHCWCMGPNKVCRICGCGPVSHFHDKIKLTTETQTIDQVLEDMKAQYDIADQKHRKISANTNTYQSTLKSLEAAADDKYREIHKLCIDLSKVCSRFNFVDELHANIENMKQDARAMQNNDMRNKAEMEIRKLEKMANDLSAKQMK</sequence>
<name>A0A9N8W3Z5_9GLOM</name>
<dbReference type="PANTHER" id="PTHR32046:SF12">
    <property type="entry name" value="AIG1-TYPE G DOMAIN-CONTAINING PROTEIN"/>
    <property type="match status" value="1"/>
</dbReference>
<feature type="compositionally biased region" description="Low complexity" evidence="2">
    <location>
        <begin position="42"/>
        <end position="59"/>
    </location>
</feature>
<protein>
    <submittedName>
        <fullName evidence="3">5567_t:CDS:1</fullName>
    </submittedName>
</protein>
<dbReference type="EMBL" id="CAJVPS010000264">
    <property type="protein sequence ID" value="CAG8471182.1"/>
    <property type="molecule type" value="Genomic_DNA"/>
</dbReference>
<feature type="coiled-coil region" evidence="1">
    <location>
        <begin position="261"/>
        <end position="304"/>
    </location>
</feature>
<comment type="caution">
    <text evidence="3">The sequence shown here is derived from an EMBL/GenBank/DDBJ whole genome shotgun (WGS) entry which is preliminary data.</text>
</comment>
<proteinExistence type="predicted"/>
<organism evidence="3 4">
    <name type="scientific">Ambispora leptoticha</name>
    <dbReference type="NCBI Taxonomy" id="144679"/>
    <lineage>
        <taxon>Eukaryota</taxon>
        <taxon>Fungi</taxon>
        <taxon>Fungi incertae sedis</taxon>
        <taxon>Mucoromycota</taxon>
        <taxon>Glomeromycotina</taxon>
        <taxon>Glomeromycetes</taxon>
        <taxon>Archaeosporales</taxon>
        <taxon>Ambisporaceae</taxon>
        <taxon>Ambispora</taxon>
    </lineage>
</organism>
<accession>A0A9N8W3Z5</accession>
<evidence type="ECO:0000313" key="4">
    <source>
        <dbReference type="Proteomes" id="UP000789508"/>
    </source>
</evidence>
<dbReference type="AlphaFoldDB" id="A0A9N8W3Z5"/>
<evidence type="ECO:0000256" key="2">
    <source>
        <dbReference type="SAM" id="MobiDB-lite"/>
    </source>
</evidence>
<dbReference type="PANTHER" id="PTHR32046">
    <property type="entry name" value="G DOMAIN-CONTAINING PROTEIN"/>
    <property type="match status" value="1"/>
</dbReference>
<keyword evidence="4" id="KW-1185">Reference proteome</keyword>
<keyword evidence="1" id="KW-0175">Coiled coil</keyword>